<dbReference type="AlphaFoldDB" id="N9PR79"/>
<accession>N9PR79</accession>
<dbReference type="HOGENOM" id="CLU_747279_0_0_6"/>
<dbReference type="EMBL" id="APRW01000014">
    <property type="protein sequence ID" value="ENX20191.1"/>
    <property type="molecule type" value="Genomic_DNA"/>
</dbReference>
<organism evidence="1 2">
    <name type="scientific">Acinetobacter vivianii</name>
    <dbReference type="NCBI Taxonomy" id="1776742"/>
    <lineage>
        <taxon>Bacteria</taxon>
        <taxon>Pseudomonadati</taxon>
        <taxon>Pseudomonadota</taxon>
        <taxon>Gammaproteobacteria</taxon>
        <taxon>Moraxellales</taxon>
        <taxon>Moraxellaceae</taxon>
        <taxon>Acinetobacter</taxon>
    </lineage>
</organism>
<keyword evidence="2" id="KW-1185">Reference proteome</keyword>
<name>N9PR79_9GAMM</name>
<evidence type="ECO:0000313" key="2">
    <source>
        <dbReference type="Proteomes" id="UP000013173"/>
    </source>
</evidence>
<comment type="caution">
    <text evidence="1">The sequence shown here is derived from an EMBL/GenBank/DDBJ whole genome shotgun (WGS) entry which is preliminary data.</text>
</comment>
<reference evidence="1 2" key="1">
    <citation type="submission" date="2013-02" db="EMBL/GenBank/DDBJ databases">
        <title>The Genome Sequence of Acinetobacter sp. NIPH 2168.</title>
        <authorList>
            <consortium name="The Broad Institute Genome Sequencing Platform"/>
            <consortium name="The Broad Institute Genome Sequencing Center for Infectious Disease"/>
            <person name="Cerqueira G."/>
            <person name="Feldgarden M."/>
            <person name="Courvalin P."/>
            <person name="Perichon B."/>
            <person name="Grillot-Courvalin C."/>
            <person name="Clermont D."/>
            <person name="Rocha E."/>
            <person name="Yoon E.-J."/>
            <person name="Nemec A."/>
            <person name="Walker B."/>
            <person name="Young S.K."/>
            <person name="Zeng Q."/>
            <person name="Gargeya S."/>
            <person name="Fitzgerald M."/>
            <person name="Haas B."/>
            <person name="Abouelleil A."/>
            <person name="Alvarado L."/>
            <person name="Arachchi H.M."/>
            <person name="Berlin A.M."/>
            <person name="Chapman S.B."/>
            <person name="Dewar J."/>
            <person name="Goldberg J."/>
            <person name="Griggs A."/>
            <person name="Gujja S."/>
            <person name="Hansen M."/>
            <person name="Howarth C."/>
            <person name="Imamovic A."/>
            <person name="Larimer J."/>
            <person name="McCowan C."/>
            <person name="Murphy C."/>
            <person name="Neiman D."/>
            <person name="Pearson M."/>
            <person name="Priest M."/>
            <person name="Roberts A."/>
            <person name="Saif S."/>
            <person name="Shea T."/>
            <person name="Sisk P."/>
            <person name="Sykes S."/>
            <person name="Wortman J."/>
            <person name="Nusbaum C."/>
            <person name="Birren B."/>
        </authorList>
    </citation>
    <scope>NUCLEOTIDE SEQUENCE [LARGE SCALE GENOMIC DNA]</scope>
    <source>
        <strain evidence="1 2">NIPH 2168</strain>
    </source>
</reference>
<protein>
    <submittedName>
        <fullName evidence="1">Uncharacterized protein</fullName>
    </submittedName>
</protein>
<dbReference type="PATRIC" id="fig|1217706.3.peg.3030"/>
<sequence>MPGKATTGVVISCSGATNSFKFAMAVRQNTSPAPDALVTIVDGVELPFDTPPLDWSASRILEENYPYEVPEGFTVGSGVSQIINLDNIPHRFEVRSRSDDLLVFLYDNPTAIKLDNANKHVGACMAPGLSTNINFTIDDNGLFPADGIYSGTLSPPVLNADIYFKIEKYTLDGIFAGVIATNSRDEGIYLSEDGSHWYANLNNPNGWMPRPDASSFQDDAKYVIAINGNRAQREYIVDSSLNCEPTILEIPALTIPEVGKKYTYSYRVNGGNVITLEETAGGAPSQTVFTNILAYYGFFSDLVTSDTGPRAFRAKYGEPVKGGSRTDPNFIQAQSNTIEFLLTEGAEHDLIKTIFGQAVTIHSCAIVDWK</sequence>
<gene>
    <name evidence="1" type="ORF">F892_03114</name>
</gene>
<evidence type="ECO:0000313" key="1">
    <source>
        <dbReference type="EMBL" id="ENX20191.1"/>
    </source>
</evidence>
<dbReference type="Proteomes" id="UP000013173">
    <property type="component" value="Unassembled WGS sequence"/>
</dbReference>
<proteinExistence type="predicted"/>